<evidence type="ECO:0000256" key="2">
    <source>
        <dbReference type="ARBA" id="ARBA00004141"/>
    </source>
</evidence>
<dbReference type="OrthoDB" id="10261550at2759"/>
<dbReference type="EMBL" id="MUJZ01003045">
    <property type="protein sequence ID" value="OTF83586.1"/>
    <property type="molecule type" value="Genomic_DNA"/>
</dbReference>
<evidence type="ECO:0000256" key="1">
    <source>
        <dbReference type="ARBA" id="ARBA00001593"/>
    </source>
</evidence>
<dbReference type="GO" id="GO:0005524">
    <property type="term" value="F:ATP binding"/>
    <property type="evidence" value="ECO:0007669"/>
    <property type="project" value="UniProtKB-KW"/>
</dbReference>
<evidence type="ECO:0000256" key="10">
    <source>
        <dbReference type="ARBA" id="ARBA00023136"/>
    </source>
</evidence>
<evidence type="ECO:0000256" key="3">
    <source>
        <dbReference type="ARBA" id="ARBA00012201"/>
    </source>
</evidence>
<keyword evidence="8" id="KW-0460">Magnesium</keyword>
<keyword evidence="7" id="KW-0067">ATP-binding</keyword>
<keyword evidence="6" id="KW-0547">Nucleotide-binding</keyword>
<dbReference type="GO" id="GO:0006171">
    <property type="term" value="P:cAMP biosynthetic process"/>
    <property type="evidence" value="ECO:0007669"/>
    <property type="project" value="TreeGrafter"/>
</dbReference>
<accession>A0A1Y3BVP1</accession>
<dbReference type="Gene3D" id="3.30.70.1230">
    <property type="entry name" value="Nucleotide cyclase"/>
    <property type="match status" value="1"/>
</dbReference>
<dbReference type="SUPFAM" id="SSF55073">
    <property type="entry name" value="Nucleotide cyclase"/>
    <property type="match status" value="1"/>
</dbReference>
<dbReference type="GO" id="GO:0004016">
    <property type="term" value="F:adenylate cyclase activity"/>
    <property type="evidence" value="ECO:0007669"/>
    <property type="project" value="UniProtKB-EC"/>
</dbReference>
<proteinExistence type="predicted"/>
<comment type="subcellular location">
    <subcellularLocation>
        <location evidence="2">Membrane</location>
        <topology evidence="2">Multi-pass membrane protein</topology>
    </subcellularLocation>
</comment>
<evidence type="ECO:0000256" key="5">
    <source>
        <dbReference type="ARBA" id="ARBA00022723"/>
    </source>
</evidence>
<evidence type="ECO:0000256" key="8">
    <source>
        <dbReference type="ARBA" id="ARBA00022842"/>
    </source>
</evidence>
<dbReference type="EC" id="4.6.1.1" evidence="3"/>
<keyword evidence="10" id="KW-0472">Membrane</keyword>
<keyword evidence="4" id="KW-0812">Transmembrane</keyword>
<sequence length="55" mass="6177">MDSHGMMGKIQIPVATAKLLMEHGYDCECRGRIHVKGKGELETYFIKSPALKDEL</sequence>
<keyword evidence="9" id="KW-1133">Transmembrane helix</keyword>
<keyword evidence="5" id="KW-0479">Metal-binding</keyword>
<evidence type="ECO:0000256" key="9">
    <source>
        <dbReference type="ARBA" id="ARBA00022989"/>
    </source>
</evidence>
<gene>
    <name evidence="13" type="ORF">BLA29_008741</name>
</gene>
<feature type="domain" description="Guanylate cyclase" evidence="12">
    <location>
        <begin position="1"/>
        <end position="47"/>
    </location>
</feature>
<dbReference type="InterPro" id="IPR001054">
    <property type="entry name" value="A/G_cyclase"/>
</dbReference>
<dbReference type="GO" id="GO:0046872">
    <property type="term" value="F:metal ion binding"/>
    <property type="evidence" value="ECO:0007669"/>
    <property type="project" value="UniProtKB-KW"/>
</dbReference>
<evidence type="ECO:0000259" key="12">
    <source>
        <dbReference type="Pfam" id="PF00211"/>
    </source>
</evidence>
<organism evidence="13 14">
    <name type="scientific">Euroglyphus maynei</name>
    <name type="common">Mayne's house dust mite</name>
    <dbReference type="NCBI Taxonomy" id="6958"/>
    <lineage>
        <taxon>Eukaryota</taxon>
        <taxon>Metazoa</taxon>
        <taxon>Ecdysozoa</taxon>
        <taxon>Arthropoda</taxon>
        <taxon>Chelicerata</taxon>
        <taxon>Arachnida</taxon>
        <taxon>Acari</taxon>
        <taxon>Acariformes</taxon>
        <taxon>Sarcoptiformes</taxon>
        <taxon>Astigmata</taxon>
        <taxon>Psoroptidia</taxon>
        <taxon>Analgoidea</taxon>
        <taxon>Pyroglyphidae</taxon>
        <taxon>Pyroglyphinae</taxon>
        <taxon>Euroglyphus</taxon>
    </lineage>
</organism>
<dbReference type="GO" id="GO:0005886">
    <property type="term" value="C:plasma membrane"/>
    <property type="evidence" value="ECO:0007669"/>
    <property type="project" value="TreeGrafter"/>
</dbReference>
<protein>
    <recommendedName>
        <fullName evidence="3">adenylate cyclase</fullName>
        <ecNumber evidence="3">4.6.1.1</ecNumber>
    </recommendedName>
</protein>
<evidence type="ECO:0000256" key="4">
    <source>
        <dbReference type="ARBA" id="ARBA00022692"/>
    </source>
</evidence>
<dbReference type="Pfam" id="PF00211">
    <property type="entry name" value="Guanylate_cyc"/>
    <property type="match status" value="1"/>
</dbReference>
<dbReference type="GO" id="GO:0007193">
    <property type="term" value="P:adenylate cyclase-inhibiting G protein-coupled receptor signaling pathway"/>
    <property type="evidence" value="ECO:0007669"/>
    <property type="project" value="TreeGrafter"/>
</dbReference>
<evidence type="ECO:0000256" key="11">
    <source>
        <dbReference type="ARBA" id="ARBA00023239"/>
    </source>
</evidence>
<keyword evidence="11" id="KW-0456">Lyase</keyword>
<comment type="catalytic activity">
    <reaction evidence="1">
        <text>ATP = 3',5'-cyclic AMP + diphosphate</text>
        <dbReference type="Rhea" id="RHEA:15389"/>
        <dbReference type="ChEBI" id="CHEBI:30616"/>
        <dbReference type="ChEBI" id="CHEBI:33019"/>
        <dbReference type="ChEBI" id="CHEBI:58165"/>
        <dbReference type="EC" id="4.6.1.1"/>
    </reaction>
</comment>
<dbReference type="GO" id="GO:0035556">
    <property type="term" value="P:intracellular signal transduction"/>
    <property type="evidence" value="ECO:0007669"/>
    <property type="project" value="InterPro"/>
</dbReference>
<dbReference type="GO" id="GO:0007189">
    <property type="term" value="P:adenylate cyclase-activating G protein-coupled receptor signaling pathway"/>
    <property type="evidence" value="ECO:0007669"/>
    <property type="project" value="TreeGrafter"/>
</dbReference>
<evidence type="ECO:0000256" key="6">
    <source>
        <dbReference type="ARBA" id="ARBA00022741"/>
    </source>
</evidence>
<evidence type="ECO:0000313" key="13">
    <source>
        <dbReference type="EMBL" id="OTF83586.1"/>
    </source>
</evidence>
<dbReference type="InterPro" id="IPR029787">
    <property type="entry name" value="Nucleotide_cyclase"/>
</dbReference>
<comment type="caution">
    <text evidence="13">The sequence shown here is derived from an EMBL/GenBank/DDBJ whole genome shotgun (WGS) entry which is preliminary data.</text>
</comment>
<keyword evidence="14" id="KW-1185">Reference proteome</keyword>
<dbReference type="Proteomes" id="UP000194236">
    <property type="component" value="Unassembled WGS sequence"/>
</dbReference>
<dbReference type="PANTHER" id="PTHR45627:SF12">
    <property type="entry name" value="ADENYLATE CYCLASE TYPE 2"/>
    <property type="match status" value="1"/>
</dbReference>
<name>A0A1Y3BVP1_EURMA</name>
<evidence type="ECO:0000256" key="7">
    <source>
        <dbReference type="ARBA" id="ARBA00022840"/>
    </source>
</evidence>
<reference evidence="13 14" key="1">
    <citation type="submission" date="2017-03" db="EMBL/GenBank/DDBJ databases">
        <title>Genome Survey of Euroglyphus maynei.</title>
        <authorList>
            <person name="Arlian L.G."/>
            <person name="Morgan M.S."/>
            <person name="Rider S.D."/>
        </authorList>
    </citation>
    <scope>NUCLEOTIDE SEQUENCE [LARGE SCALE GENOMIC DNA]</scope>
    <source>
        <strain evidence="13">Arlian Lab</strain>
        <tissue evidence="13">Whole body</tissue>
    </source>
</reference>
<dbReference type="PANTHER" id="PTHR45627">
    <property type="entry name" value="ADENYLATE CYCLASE TYPE 1"/>
    <property type="match status" value="1"/>
</dbReference>
<dbReference type="AlphaFoldDB" id="A0A1Y3BVP1"/>
<evidence type="ECO:0000313" key="14">
    <source>
        <dbReference type="Proteomes" id="UP000194236"/>
    </source>
</evidence>